<dbReference type="InterPro" id="IPR002528">
    <property type="entry name" value="MATE_fam"/>
</dbReference>
<feature type="transmembrane region" description="Helical" evidence="6">
    <location>
        <begin position="445"/>
        <end position="464"/>
    </location>
</feature>
<dbReference type="GO" id="GO:0005886">
    <property type="term" value="C:plasma membrane"/>
    <property type="evidence" value="ECO:0007669"/>
    <property type="project" value="UniProtKB-SubCell"/>
</dbReference>
<feature type="transmembrane region" description="Helical" evidence="6">
    <location>
        <begin position="470"/>
        <end position="491"/>
    </location>
</feature>
<feature type="transmembrane region" description="Helical" evidence="6">
    <location>
        <begin position="262"/>
        <end position="282"/>
    </location>
</feature>
<sequence length="581" mass="62085">MTRRSKKQGYLYGTVVLACAMVVVKLIGALFKIPLTNILGGVGMSYFNVAYDLYYPLYALFVSGLPIAVSKLVSENIAQRRYHNVKKILRLSSFVFVGVGLLGSVLMFAGAGWFSEVVKNQQAKLAVMMLAPALFFGCVMAALRGYTQGMQNMTPTAMSQVVEAACKMIFGLALAYGITSYGLRQFEESRRVFSITCDSLQQAQLAVLPFAAAGAIFGVTLSTLCGSVYLLLRQRIKGDGISKEMLKSSPPSDTSRHLTKKLLEISIPVCVASVITNLTSFIDLISVMNRLSAAIVASPQTILQMYAGAIPQGIDTSMLGSYLYGCYSGLAVPIYNLVPSLTTTISVSILPAVAGAWAAGNRKGLQDNVESSLRIASLIAFPVGIGIFSLSQPILSLLYFTKPMEVAVIAPALKIMGISAIFVALTLPINALLQAVGRADLPVKFLIIGGLIKLSLNYLLVAVPDINIQAAPIGTLVCYLFVMVAGLAVLIKTTGISFHFYRVIIKPLFGAVGCGLGAWAAYGLLSRAIDSKFSTLVAIGIGGIIFLIIILTSKTLTKMDVLMLPNGEKFAKILEKMNLIG</sequence>
<dbReference type="PIRSF" id="PIRSF038958">
    <property type="entry name" value="PG_synth_SpoVB"/>
    <property type="match status" value="1"/>
</dbReference>
<name>A0A926EMC2_9FIRM</name>
<dbReference type="InterPro" id="IPR024923">
    <property type="entry name" value="PG_synth_SpoVB"/>
</dbReference>
<evidence type="ECO:0000256" key="5">
    <source>
        <dbReference type="ARBA" id="ARBA00023136"/>
    </source>
</evidence>
<feature type="transmembrane region" description="Helical" evidence="6">
    <location>
        <begin position="94"/>
        <end position="113"/>
    </location>
</feature>
<keyword evidence="8" id="KW-1185">Reference proteome</keyword>
<evidence type="ECO:0000313" key="8">
    <source>
        <dbReference type="Proteomes" id="UP000623678"/>
    </source>
</evidence>
<feature type="transmembrane region" description="Helical" evidence="6">
    <location>
        <begin position="337"/>
        <end position="358"/>
    </location>
</feature>
<evidence type="ECO:0000256" key="6">
    <source>
        <dbReference type="SAM" id="Phobius"/>
    </source>
</evidence>
<feature type="transmembrane region" description="Helical" evidence="6">
    <location>
        <begin position="412"/>
        <end position="433"/>
    </location>
</feature>
<dbReference type="EMBL" id="JACRTD010000003">
    <property type="protein sequence ID" value="MBC8585005.1"/>
    <property type="molecule type" value="Genomic_DNA"/>
</dbReference>
<proteinExistence type="predicted"/>
<dbReference type="PROSITE" id="PS51257">
    <property type="entry name" value="PROKAR_LIPOPROTEIN"/>
    <property type="match status" value="1"/>
</dbReference>
<comment type="caution">
    <text evidence="7">The sequence shown here is derived from an EMBL/GenBank/DDBJ whole genome shotgun (WGS) entry which is preliminary data.</text>
</comment>
<dbReference type="CDD" id="cd13124">
    <property type="entry name" value="MATE_SpoVB_like"/>
    <property type="match status" value="1"/>
</dbReference>
<gene>
    <name evidence="7" type="ORF">H8705_05350</name>
</gene>
<organism evidence="7 8">
    <name type="scientific">Youxingia wuxianensis</name>
    <dbReference type="NCBI Taxonomy" id="2763678"/>
    <lineage>
        <taxon>Bacteria</taxon>
        <taxon>Bacillati</taxon>
        <taxon>Bacillota</taxon>
        <taxon>Clostridia</taxon>
        <taxon>Eubacteriales</taxon>
        <taxon>Oscillospiraceae</taxon>
        <taxon>Youxingia</taxon>
    </lineage>
</organism>
<reference evidence="7" key="1">
    <citation type="submission" date="2020-08" db="EMBL/GenBank/DDBJ databases">
        <title>Genome public.</title>
        <authorList>
            <person name="Liu C."/>
            <person name="Sun Q."/>
        </authorList>
    </citation>
    <scope>NUCLEOTIDE SEQUENCE</scope>
    <source>
        <strain evidence="7">NSJ-64</strain>
    </source>
</reference>
<dbReference type="InterPro" id="IPR002797">
    <property type="entry name" value="Polysacc_synth"/>
</dbReference>
<dbReference type="GO" id="GO:0015297">
    <property type="term" value="F:antiporter activity"/>
    <property type="evidence" value="ECO:0007669"/>
    <property type="project" value="InterPro"/>
</dbReference>
<feature type="transmembrane region" description="Helical" evidence="6">
    <location>
        <begin position="203"/>
        <end position="232"/>
    </location>
</feature>
<keyword evidence="3 6" id="KW-0812">Transmembrane</keyword>
<dbReference type="PANTHER" id="PTHR30250:SF21">
    <property type="entry name" value="LIPID II FLIPPASE MURJ"/>
    <property type="match status" value="1"/>
</dbReference>
<comment type="subcellular location">
    <subcellularLocation>
        <location evidence="1">Cell membrane</location>
        <topology evidence="1">Multi-pass membrane protein</topology>
    </subcellularLocation>
</comment>
<feature type="transmembrane region" description="Helical" evidence="6">
    <location>
        <begin position="12"/>
        <end position="33"/>
    </location>
</feature>
<dbReference type="GO" id="GO:0042910">
    <property type="term" value="F:xenobiotic transmembrane transporter activity"/>
    <property type="evidence" value="ECO:0007669"/>
    <property type="project" value="InterPro"/>
</dbReference>
<feature type="transmembrane region" description="Helical" evidence="6">
    <location>
        <begin position="533"/>
        <end position="553"/>
    </location>
</feature>
<dbReference type="PANTHER" id="PTHR30250">
    <property type="entry name" value="PST FAMILY PREDICTED COLANIC ACID TRANSPORTER"/>
    <property type="match status" value="1"/>
</dbReference>
<keyword evidence="2" id="KW-1003">Cell membrane</keyword>
<feature type="transmembrane region" description="Helical" evidence="6">
    <location>
        <begin position="503"/>
        <end position="521"/>
    </location>
</feature>
<feature type="transmembrane region" description="Helical" evidence="6">
    <location>
        <begin position="125"/>
        <end position="143"/>
    </location>
</feature>
<keyword evidence="5 6" id="KW-0472">Membrane</keyword>
<accession>A0A926EMC2</accession>
<evidence type="ECO:0000313" key="7">
    <source>
        <dbReference type="EMBL" id="MBC8585005.1"/>
    </source>
</evidence>
<feature type="transmembrane region" description="Helical" evidence="6">
    <location>
        <begin position="53"/>
        <end position="73"/>
    </location>
</feature>
<evidence type="ECO:0000256" key="4">
    <source>
        <dbReference type="ARBA" id="ARBA00022989"/>
    </source>
</evidence>
<dbReference type="AlphaFoldDB" id="A0A926EMC2"/>
<evidence type="ECO:0000256" key="1">
    <source>
        <dbReference type="ARBA" id="ARBA00004651"/>
    </source>
</evidence>
<dbReference type="InterPro" id="IPR050833">
    <property type="entry name" value="Poly_Biosynth_Transport"/>
</dbReference>
<protein>
    <submittedName>
        <fullName evidence="7">Polysaccharide biosynthesis protein</fullName>
    </submittedName>
</protein>
<evidence type="ECO:0000256" key="2">
    <source>
        <dbReference type="ARBA" id="ARBA00022475"/>
    </source>
</evidence>
<keyword evidence="4 6" id="KW-1133">Transmembrane helix</keyword>
<dbReference type="Proteomes" id="UP000623678">
    <property type="component" value="Unassembled WGS sequence"/>
</dbReference>
<dbReference type="Pfam" id="PF01554">
    <property type="entry name" value="MatE"/>
    <property type="match status" value="1"/>
</dbReference>
<dbReference type="RefSeq" id="WP_262394788.1">
    <property type="nucleotide sequence ID" value="NZ_JACRTD010000003.1"/>
</dbReference>
<evidence type="ECO:0000256" key="3">
    <source>
        <dbReference type="ARBA" id="ARBA00022692"/>
    </source>
</evidence>
<feature type="transmembrane region" description="Helical" evidence="6">
    <location>
        <begin position="164"/>
        <end position="183"/>
    </location>
</feature>
<dbReference type="Pfam" id="PF01943">
    <property type="entry name" value="Polysacc_synt"/>
    <property type="match status" value="1"/>
</dbReference>
<feature type="transmembrane region" description="Helical" evidence="6">
    <location>
        <begin position="378"/>
        <end position="400"/>
    </location>
</feature>